<organism evidence="8 9">
    <name type="scientific">Silurus asotus</name>
    <name type="common">Amur catfish</name>
    <name type="synonym">Parasilurus asotus</name>
    <dbReference type="NCBI Taxonomy" id="30991"/>
    <lineage>
        <taxon>Eukaryota</taxon>
        <taxon>Metazoa</taxon>
        <taxon>Chordata</taxon>
        <taxon>Craniata</taxon>
        <taxon>Vertebrata</taxon>
        <taxon>Euteleostomi</taxon>
        <taxon>Actinopterygii</taxon>
        <taxon>Neopterygii</taxon>
        <taxon>Teleostei</taxon>
        <taxon>Ostariophysi</taxon>
        <taxon>Siluriformes</taxon>
        <taxon>Siluridae</taxon>
        <taxon>Silurus</taxon>
    </lineage>
</organism>
<dbReference type="Proteomes" id="UP001205998">
    <property type="component" value="Unassembled WGS sequence"/>
</dbReference>
<dbReference type="GO" id="GO:0016020">
    <property type="term" value="C:membrane"/>
    <property type="evidence" value="ECO:0007669"/>
    <property type="project" value="UniProtKB-SubCell"/>
</dbReference>
<dbReference type="PANTHER" id="PTHR26451">
    <property type="entry name" value="G_PROTEIN_RECEP_F1_2 DOMAIN-CONTAINING PROTEIN"/>
    <property type="match status" value="1"/>
</dbReference>
<accession>A0AAD5FHS8</accession>
<reference evidence="8" key="1">
    <citation type="submission" date="2018-07" db="EMBL/GenBank/DDBJ databases">
        <title>Comparative genomics of catfishes provides insights into carnivory and benthic adaptation.</title>
        <authorList>
            <person name="Zhang Y."/>
            <person name="Wang D."/>
            <person name="Peng Z."/>
            <person name="Zheng S."/>
            <person name="Shao F."/>
            <person name="Tao W."/>
        </authorList>
    </citation>
    <scope>NUCLEOTIDE SEQUENCE</scope>
    <source>
        <strain evidence="8">Chongqing</strain>
    </source>
</reference>
<name>A0AAD5FHS8_SILAS</name>
<evidence type="ECO:0000256" key="5">
    <source>
        <dbReference type="ARBA" id="ARBA00023224"/>
    </source>
</evidence>
<keyword evidence="8" id="KW-0675">Receptor</keyword>
<sequence>RYFYFVMVFMLYLLIISCNVLVIFVIQTNKHLHEPMYIFIAALLCNTLFGVTALYPKLLIDLMSNTQVISFESCIFQSFCIYTYAASEFTLLTAMAYDRYVSICKPLQYATIVKMSTVKKLLFCCWFVP</sequence>
<keyword evidence="2 6" id="KW-0812">Transmembrane</keyword>
<dbReference type="SUPFAM" id="SSF81321">
    <property type="entry name" value="Family A G protein-coupled receptor-like"/>
    <property type="match status" value="1"/>
</dbReference>
<comment type="caution">
    <text evidence="8">The sequence shown here is derived from an EMBL/GenBank/DDBJ whole genome shotgun (WGS) entry which is preliminary data.</text>
</comment>
<evidence type="ECO:0000256" key="2">
    <source>
        <dbReference type="ARBA" id="ARBA00022692"/>
    </source>
</evidence>
<dbReference type="InterPro" id="IPR000276">
    <property type="entry name" value="GPCR_Rhodpsn"/>
</dbReference>
<dbReference type="GO" id="GO:0004984">
    <property type="term" value="F:olfactory receptor activity"/>
    <property type="evidence" value="ECO:0007669"/>
    <property type="project" value="InterPro"/>
</dbReference>
<dbReference type="Gene3D" id="1.20.1070.10">
    <property type="entry name" value="Rhodopsin 7-helix transmembrane proteins"/>
    <property type="match status" value="1"/>
</dbReference>
<evidence type="ECO:0000313" key="8">
    <source>
        <dbReference type="EMBL" id="KAI5615897.1"/>
    </source>
</evidence>
<dbReference type="InterPro" id="IPR052921">
    <property type="entry name" value="GPCR1_Superfamily_Member"/>
</dbReference>
<dbReference type="GO" id="GO:0004930">
    <property type="term" value="F:G protein-coupled receptor activity"/>
    <property type="evidence" value="ECO:0007669"/>
    <property type="project" value="InterPro"/>
</dbReference>
<evidence type="ECO:0000256" key="3">
    <source>
        <dbReference type="ARBA" id="ARBA00022989"/>
    </source>
</evidence>
<keyword evidence="4 6" id="KW-0472">Membrane</keyword>
<dbReference type="PROSITE" id="PS50262">
    <property type="entry name" value="G_PROTEIN_RECEP_F1_2"/>
    <property type="match status" value="1"/>
</dbReference>
<evidence type="ECO:0000256" key="6">
    <source>
        <dbReference type="SAM" id="Phobius"/>
    </source>
</evidence>
<feature type="transmembrane region" description="Helical" evidence="6">
    <location>
        <begin position="6"/>
        <end position="25"/>
    </location>
</feature>
<evidence type="ECO:0000259" key="7">
    <source>
        <dbReference type="PROSITE" id="PS50262"/>
    </source>
</evidence>
<feature type="transmembrane region" description="Helical" evidence="6">
    <location>
        <begin position="37"/>
        <end position="55"/>
    </location>
</feature>
<feature type="transmembrane region" description="Helical" evidence="6">
    <location>
        <begin position="75"/>
        <end position="97"/>
    </location>
</feature>
<protein>
    <submittedName>
        <fullName evidence="8">Olfactory receptor 1D2</fullName>
    </submittedName>
</protein>
<dbReference type="Pfam" id="PF13853">
    <property type="entry name" value="7tm_4"/>
    <property type="match status" value="1"/>
</dbReference>
<dbReference type="EMBL" id="MU553129">
    <property type="protein sequence ID" value="KAI5615897.1"/>
    <property type="molecule type" value="Genomic_DNA"/>
</dbReference>
<evidence type="ECO:0000256" key="4">
    <source>
        <dbReference type="ARBA" id="ARBA00023136"/>
    </source>
</evidence>
<dbReference type="GO" id="GO:0005549">
    <property type="term" value="F:odorant binding"/>
    <property type="evidence" value="ECO:0007669"/>
    <property type="project" value="TreeGrafter"/>
</dbReference>
<dbReference type="PANTHER" id="PTHR26451:SF847">
    <property type="entry name" value="ODORANT RECEPTOR-RELATED"/>
    <property type="match status" value="1"/>
</dbReference>
<evidence type="ECO:0000313" key="9">
    <source>
        <dbReference type="Proteomes" id="UP001205998"/>
    </source>
</evidence>
<keyword evidence="5" id="KW-0807">Transducer</keyword>
<dbReference type="InterPro" id="IPR000725">
    <property type="entry name" value="Olfact_rcpt"/>
</dbReference>
<dbReference type="InterPro" id="IPR017452">
    <property type="entry name" value="GPCR_Rhodpsn_7TM"/>
</dbReference>
<gene>
    <name evidence="8" type="ORF">C0J50_24308</name>
</gene>
<feature type="non-terminal residue" evidence="8">
    <location>
        <position position="129"/>
    </location>
</feature>
<feature type="non-terminal residue" evidence="8">
    <location>
        <position position="1"/>
    </location>
</feature>
<comment type="subcellular location">
    <subcellularLocation>
        <location evidence="1">Membrane</location>
        <topology evidence="1">Multi-pass membrane protein</topology>
    </subcellularLocation>
</comment>
<keyword evidence="3 6" id="KW-1133">Transmembrane helix</keyword>
<keyword evidence="9" id="KW-1185">Reference proteome</keyword>
<proteinExistence type="predicted"/>
<evidence type="ECO:0000256" key="1">
    <source>
        <dbReference type="ARBA" id="ARBA00004141"/>
    </source>
</evidence>
<dbReference type="PROSITE" id="PS00237">
    <property type="entry name" value="G_PROTEIN_RECEP_F1_1"/>
    <property type="match status" value="1"/>
</dbReference>
<feature type="domain" description="G-protein coupled receptors family 1 profile" evidence="7">
    <location>
        <begin position="18"/>
        <end position="129"/>
    </location>
</feature>
<dbReference type="AlphaFoldDB" id="A0AAD5FHS8"/>